<feature type="domain" description="DUF2460" evidence="1">
    <location>
        <begin position="7"/>
        <end position="98"/>
    </location>
</feature>
<reference evidence="2 3" key="1">
    <citation type="journal article" date="2015" name="Microbiome">
        <title>Genomic resolution of linkages in carbon, nitrogen, and sulfur cycling among widespread estuary sediment bacteria.</title>
        <authorList>
            <person name="Baker B.J."/>
            <person name="Lazar C.S."/>
            <person name="Teske A.P."/>
            <person name="Dick G.J."/>
        </authorList>
    </citation>
    <scope>NUCLEOTIDE SEQUENCE [LARGE SCALE GENOMIC DNA]</scope>
    <source>
        <strain evidence="2">DG_56</strain>
    </source>
</reference>
<proteinExistence type="predicted"/>
<dbReference type="AlphaFoldDB" id="A0A0S7XNQ5"/>
<accession>A0A0S7XNQ5</accession>
<sequence length="186" mass="21348">MSNLFYPDMQHADLEMDTNWSVEATAYKTGYVHRDWLWNGPGARFQLHYGILTDAQYRNLWNFFCQHRGAFEHFWFTDYTEPNPRAKLIAIADGNLLNYKMPIDAMDAVPPPVVYRDGFIDAFATINTATGVVSYMAPPPAGAVLSFDADNARYRVRFEHDDLPSDRHKFICWGATVTLVQTKPDM</sequence>
<gene>
    <name evidence="2" type="ORF">AMK68_03335</name>
</gene>
<dbReference type="InterPro" id="IPR011740">
    <property type="entry name" value="DUF2460"/>
</dbReference>
<organism evidence="2 3">
    <name type="scientific">candidate division KD3-62 bacterium DG_56</name>
    <dbReference type="NCBI Taxonomy" id="1704032"/>
    <lineage>
        <taxon>Bacteria</taxon>
        <taxon>candidate division KD3-62</taxon>
    </lineage>
</organism>
<name>A0A0S7XNQ5_9BACT</name>
<dbReference type="Proteomes" id="UP000052020">
    <property type="component" value="Unassembled WGS sequence"/>
</dbReference>
<comment type="caution">
    <text evidence="2">The sequence shown here is derived from an EMBL/GenBank/DDBJ whole genome shotgun (WGS) entry which is preliminary data.</text>
</comment>
<evidence type="ECO:0000313" key="2">
    <source>
        <dbReference type="EMBL" id="KPJ63689.1"/>
    </source>
</evidence>
<evidence type="ECO:0000259" key="1">
    <source>
        <dbReference type="Pfam" id="PF09343"/>
    </source>
</evidence>
<dbReference type="Pfam" id="PF09343">
    <property type="entry name" value="DUF2460"/>
    <property type="match status" value="1"/>
</dbReference>
<dbReference type="EMBL" id="LIZY01000068">
    <property type="protein sequence ID" value="KPJ63689.1"/>
    <property type="molecule type" value="Genomic_DNA"/>
</dbReference>
<evidence type="ECO:0000313" key="3">
    <source>
        <dbReference type="Proteomes" id="UP000052020"/>
    </source>
</evidence>
<protein>
    <recommendedName>
        <fullName evidence="1">DUF2460 domain-containing protein</fullName>
    </recommendedName>
</protein>